<dbReference type="EMBL" id="JAFEKC020000021">
    <property type="protein sequence ID" value="KAK0508339.1"/>
    <property type="molecule type" value="Genomic_DNA"/>
</dbReference>
<sequence>MGQRHQLFVIAKVKARYRTLCAIHHQWLYGHTALTRCLGTLKIFQEPRNRLPIQQELIAAQRHDDSFWACSDSQNYWKERKNSHVPFPFIATSLVVGASYDPNGYIHPTIIEPFYMPYNGGDNNDGITIFDITNLPHVSYCFVDFKGINEHREVAPKTPPLMTPLSARTYLEAYYDLTDPSNSEDLLPLVKSLQGWDLIPASVLEDAWPGEGWKEAKTDFQEGAGEESDLKLEKHETAPRASFVTLRGQTMDMVIQNLLEPPEENSSLVAEAEGLTDFLPRLKDRLYDTAATMKWSSHRLDLLYQALQNEVEVDLSPLSNIPAKDLAVIVAKLYENGKMSVLNLSHRPDVSLEDLRSMIGSGTRLRVLYLLEMPQIPLEGLGQYLVNCEVHHSELLRWALRDYLFFKGRNSKERVPNTEFPATGVVSRIVWTGLSATASIDRRNYLPNGRIAWENLKPQPRKDNWFDIGGQDLEIRPYDLCVPITPCKLVPGVLRLLQWAGSVRFATMTELSKGMACSLASSMPCTDGTGHGISLLNPSLYTNYDWKMEFEWHSAKESRPFSLNPGEWALFLVSEAFDASDGSFLNGMLDLRRKNGEPESGSFAQASGVNPAAPKDQDIKFCPRKATSYALVTRVADSGPSQYMVADIPTYLKMVLGDTPEAQELVDTWISRISSIENAEFFGDDTYKVLPKVSYEDVKLEGKEAQISTHRAEHDVTGSIQVGVAIKKGVALAHETMARNK</sequence>
<accession>A0AA39QUV5</accession>
<name>A0AA39QUV5_9LECA</name>
<evidence type="ECO:0000313" key="2">
    <source>
        <dbReference type="Proteomes" id="UP001166286"/>
    </source>
</evidence>
<dbReference type="AlphaFoldDB" id="A0AA39QUV5"/>
<dbReference type="Proteomes" id="UP001166286">
    <property type="component" value="Unassembled WGS sequence"/>
</dbReference>
<proteinExistence type="predicted"/>
<gene>
    <name evidence="1" type="ORF">JMJ35_009423</name>
</gene>
<comment type="caution">
    <text evidence="1">The sequence shown here is derived from an EMBL/GenBank/DDBJ whole genome shotgun (WGS) entry which is preliminary data.</text>
</comment>
<protein>
    <submittedName>
        <fullName evidence="1">Uncharacterized protein</fullName>
    </submittedName>
</protein>
<evidence type="ECO:0000313" key="1">
    <source>
        <dbReference type="EMBL" id="KAK0508339.1"/>
    </source>
</evidence>
<organism evidence="1 2">
    <name type="scientific">Cladonia borealis</name>
    <dbReference type="NCBI Taxonomy" id="184061"/>
    <lineage>
        <taxon>Eukaryota</taxon>
        <taxon>Fungi</taxon>
        <taxon>Dikarya</taxon>
        <taxon>Ascomycota</taxon>
        <taxon>Pezizomycotina</taxon>
        <taxon>Lecanoromycetes</taxon>
        <taxon>OSLEUM clade</taxon>
        <taxon>Lecanoromycetidae</taxon>
        <taxon>Lecanorales</taxon>
        <taxon>Lecanorineae</taxon>
        <taxon>Cladoniaceae</taxon>
        <taxon>Cladonia</taxon>
    </lineage>
</organism>
<keyword evidence="2" id="KW-1185">Reference proteome</keyword>
<reference evidence="1" key="1">
    <citation type="submission" date="2023-03" db="EMBL/GenBank/DDBJ databases">
        <title>Complete genome of Cladonia borealis.</title>
        <authorList>
            <person name="Park H."/>
        </authorList>
    </citation>
    <scope>NUCLEOTIDE SEQUENCE</scope>
    <source>
        <strain evidence="1">ANT050790</strain>
    </source>
</reference>